<dbReference type="AlphaFoldDB" id="A0AAD3SME5"/>
<comment type="subcellular location">
    <subcellularLocation>
        <location evidence="1">Membrane</location>
        <topology evidence="1">Multi-pass membrane protein</topology>
    </subcellularLocation>
</comment>
<keyword evidence="4" id="KW-0611">Plant defense</keyword>
<evidence type="ECO:0000256" key="2">
    <source>
        <dbReference type="ARBA" id="ARBA00006574"/>
    </source>
</evidence>
<name>A0AAD3SME5_NEPGR</name>
<evidence type="ECO:0000256" key="5">
    <source>
        <dbReference type="ARBA" id="ARBA00022989"/>
    </source>
</evidence>
<evidence type="ECO:0000256" key="1">
    <source>
        <dbReference type="ARBA" id="ARBA00004141"/>
    </source>
</evidence>
<feature type="transmembrane region" description="Helical" evidence="9">
    <location>
        <begin position="41"/>
        <end position="64"/>
    </location>
</feature>
<dbReference type="PANTHER" id="PTHR31942:SF84">
    <property type="entry name" value="MLO-LIKE PROTEIN 12"/>
    <property type="match status" value="1"/>
</dbReference>
<accession>A0AAD3SME5</accession>
<dbReference type="Pfam" id="PF03094">
    <property type="entry name" value="Mlo"/>
    <property type="match status" value="1"/>
</dbReference>
<evidence type="ECO:0000256" key="6">
    <source>
        <dbReference type="ARBA" id="ARBA00023136"/>
    </source>
</evidence>
<protein>
    <submittedName>
        <fullName evidence="10">Uncharacterized protein</fullName>
    </submittedName>
</protein>
<proteinExistence type="inferred from homology"/>
<evidence type="ECO:0000256" key="9">
    <source>
        <dbReference type="SAM" id="Phobius"/>
    </source>
</evidence>
<evidence type="ECO:0000256" key="3">
    <source>
        <dbReference type="ARBA" id="ARBA00022692"/>
    </source>
</evidence>
<gene>
    <name evidence="10" type="ORF">Nepgr_015165</name>
</gene>
<evidence type="ECO:0000256" key="8">
    <source>
        <dbReference type="SAM" id="MobiDB-lite"/>
    </source>
</evidence>
<comment type="similarity">
    <text evidence="2">Belongs to the MLO family.</text>
</comment>
<organism evidence="10 11">
    <name type="scientific">Nepenthes gracilis</name>
    <name type="common">Slender pitcher plant</name>
    <dbReference type="NCBI Taxonomy" id="150966"/>
    <lineage>
        <taxon>Eukaryota</taxon>
        <taxon>Viridiplantae</taxon>
        <taxon>Streptophyta</taxon>
        <taxon>Embryophyta</taxon>
        <taxon>Tracheophyta</taxon>
        <taxon>Spermatophyta</taxon>
        <taxon>Magnoliopsida</taxon>
        <taxon>eudicotyledons</taxon>
        <taxon>Gunneridae</taxon>
        <taxon>Pentapetalae</taxon>
        <taxon>Caryophyllales</taxon>
        <taxon>Nepenthaceae</taxon>
        <taxon>Nepenthes</taxon>
    </lineage>
</organism>
<comment type="caution">
    <text evidence="10">The sequence shown here is derived from an EMBL/GenBank/DDBJ whole genome shotgun (WGS) entry which is preliminary data.</text>
</comment>
<dbReference type="InterPro" id="IPR004326">
    <property type="entry name" value="Mlo"/>
</dbReference>
<keyword evidence="6 9" id="KW-0472">Membrane</keyword>
<dbReference type="Proteomes" id="UP001279734">
    <property type="component" value="Unassembled WGS sequence"/>
</dbReference>
<evidence type="ECO:0000313" key="10">
    <source>
        <dbReference type="EMBL" id="GMH13324.1"/>
    </source>
</evidence>
<dbReference type="GO" id="GO:0016020">
    <property type="term" value="C:membrane"/>
    <property type="evidence" value="ECO:0007669"/>
    <property type="project" value="UniProtKB-SubCell"/>
</dbReference>
<keyword evidence="5 9" id="KW-1133">Transmembrane helix</keyword>
<evidence type="ECO:0000256" key="7">
    <source>
        <dbReference type="ARBA" id="ARBA00023265"/>
    </source>
</evidence>
<dbReference type="PANTHER" id="PTHR31942">
    <property type="entry name" value="MLO-LIKE PROTEIN 1"/>
    <property type="match status" value="1"/>
</dbReference>
<reference evidence="10" key="1">
    <citation type="submission" date="2023-05" db="EMBL/GenBank/DDBJ databases">
        <title>Nepenthes gracilis genome sequencing.</title>
        <authorList>
            <person name="Fukushima K."/>
        </authorList>
    </citation>
    <scope>NUCLEOTIDE SEQUENCE</scope>
    <source>
        <strain evidence="10">SING2019-196</strain>
    </source>
</reference>
<feature type="region of interest" description="Disordered" evidence="8">
    <location>
        <begin position="100"/>
        <end position="123"/>
    </location>
</feature>
<keyword evidence="11" id="KW-1185">Reference proteome</keyword>
<sequence>MSDVYMHSLANLQAHMAPGSEGKLNFPKYISKSLEQDFKDVAGISPIMWLFSVLFSLAYTNVLATDIDYCYLETGWYSYHWLPFIPLIVSPLRCKLSASPSLQHSESFACKTPSGREFQRSSP</sequence>
<evidence type="ECO:0000256" key="4">
    <source>
        <dbReference type="ARBA" id="ARBA00022821"/>
    </source>
</evidence>
<dbReference type="EMBL" id="BSYO01000012">
    <property type="protein sequence ID" value="GMH13324.1"/>
    <property type="molecule type" value="Genomic_DNA"/>
</dbReference>
<keyword evidence="3 9" id="KW-0812">Transmembrane</keyword>
<keyword evidence="7" id="KW-0568">Pathogenesis-related protein</keyword>
<evidence type="ECO:0000313" key="11">
    <source>
        <dbReference type="Proteomes" id="UP001279734"/>
    </source>
</evidence>
<dbReference type="GO" id="GO:0006952">
    <property type="term" value="P:defense response"/>
    <property type="evidence" value="ECO:0007669"/>
    <property type="project" value="UniProtKB-KW"/>
</dbReference>